<keyword evidence="1" id="KW-1133">Transmembrane helix</keyword>
<keyword evidence="1" id="KW-0812">Transmembrane</keyword>
<accession>M0QPU8</accession>
<gene>
    <name evidence="2" type="ORF">GS4_39_00460</name>
</gene>
<dbReference type="InterPro" id="IPR056390">
    <property type="entry name" value="Holin_phage"/>
</dbReference>
<keyword evidence="1" id="KW-0472">Membrane</keyword>
<name>M0QPU8_9ACTN</name>
<dbReference type="RefSeq" id="WP_007624982.1">
    <property type="nucleotide sequence ID" value="NZ_BANX01000039.1"/>
</dbReference>
<protein>
    <recommendedName>
        <fullName evidence="4">Holin</fullName>
    </recommendedName>
</protein>
<evidence type="ECO:0000313" key="2">
    <source>
        <dbReference type="EMBL" id="GAC70715.1"/>
    </source>
</evidence>
<evidence type="ECO:0000313" key="3">
    <source>
        <dbReference type="Proteomes" id="UP000011666"/>
    </source>
</evidence>
<evidence type="ECO:0008006" key="4">
    <source>
        <dbReference type="Google" id="ProtNLM"/>
    </source>
</evidence>
<dbReference type="AlphaFoldDB" id="M0QPU8"/>
<dbReference type="STRING" id="1223545.GS4_39_00460"/>
<feature type="transmembrane region" description="Helical" evidence="1">
    <location>
        <begin position="96"/>
        <end position="114"/>
    </location>
</feature>
<keyword evidence="3" id="KW-1185">Reference proteome</keyword>
<dbReference type="Pfam" id="PF23809">
    <property type="entry name" value="Phage_holin_9"/>
    <property type="match status" value="1"/>
</dbReference>
<comment type="caution">
    <text evidence="2">The sequence shown here is derived from an EMBL/GenBank/DDBJ whole genome shotgun (WGS) entry which is preliminary data.</text>
</comment>
<dbReference type="EMBL" id="BANX01000039">
    <property type="protein sequence ID" value="GAC70715.1"/>
    <property type="molecule type" value="Genomic_DNA"/>
</dbReference>
<evidence type="ECO:0000256" key="1">
    <source>
        <dbReference type="SAM" id="Phobius"/>
    </source>
</evidence>
<organism evidence="2 3">
    <name type="scientific">Gordonia soli NBRC 108243</name>
    <dbReference type="NCBI Taxonomy" id="1223545"/>
    <lineage>
        <taxon>Bacteria</taxon>
        <taxon>Bacillati</taxon>
        <taxon>Actinomycetota</taxon>
        <taxon>Actinomycetes</taxon>
        <taxon>Mycobacteriales</taxon>
        <taxon>Gordoniaceae</taxon>
        <taxon>Gordonia</taxon>
    </lineage>
</organism>
<feature type="transmembrane region" description="Helical" evidence="1">
    <location>
        <begin position="73"/>
        <end position="90"/>
    </location>
</feature>
<sequence length="140" mass="13973">MSSTILEKLGLKATTDWISIAYTALPTATAGASIGAVATGDKSALWAGIVTAFLAPLIAFVRARSISTLRPLLYAAVGAVQLGLLGYGIASQVQVGIWLPVVSTALAGLTGGIMNANTASTSAFTGNAQGIADPNAPVAE</sequence>
<feature type="transmembrane region" description="Helical" evidence="1">
    <location>
        <begin position="44"/>
        <end position="61"/>
    </location>
</feature>
<proteinExistence type="predicted"/>
<feature type="transmembrane region" description="Helical" evidence="1">
    <location>
        <begin position="20"/>
        <end position="38"/>
    </location>
</feature>
<dbReference type="Proteomes" id="UP000011666">
    <property type="component" value="Unassembled WGS sequence"/>
</dbReference>
<reference evidence="2 3" key="1">
    <citation type="submission" date="2013-01" db="EMBL/GenBank/DDBJ databases">
        <title>Whole genome shotgun sequence of Gordonia soli NBRC 108243.</title>
        <authorList>
            <person name="Isaki-Nakamura S."/>
            <person name="Hosoyama A."/>
            <person name="Tsuchikane K."/>
            <person name="Ando Y."/>
            <person name="Baba S."/>
            <person name="Ohji S."/>
            <person name="Hamada M."/>
            <person name="Tamura T."/>
            <person name="Yamazoe A."/>
            <person name="Yamazaki S."/>
            <person name="Fujita N."/>
        </authorList>
    </citation>
    <scope>NUCLEOTIDE SEQUENCE [LARGE SCALE GENOMIC DNA]</scope>
    <source>
        <strain evidence="2 3">NBRC 108243</strain>
    </source>
</reference>